<keyword evidence="2" id="KW-1185">Reference proteome</keyword>
<dbReference type="Proteomes" id="UP000008641">
    <property type="component" value="Chromosome"/>
</dbReference>
<dbReference type="HOGENOM" id="CLU_115282_0_0_10"/>
<evidence type="ECO:0000313" key="2">
    <source>
        <dbReference type="Proteomes" id="UP000008641"/>
    </source>
</evidence>
<accession>F0NZ46</accession>
<gene>
    <name evidence="1" type="ordered locus">Weevi_1563</name>
</gene>
<reference evidence="1 2" key="1">
    <citation type="journal article" date="2011" name="Stand. Genomic Sci.">
        <title>Complete genome sequence of Weeksella virosa type strain (9751).</title>
        <authorList>
            <person name="Lang E."/>
            <person name="Teshima H."/>
            <person name="Lucas S."/>
            <person name="Lapidus A."/>
            <person name="Hammon N."/>
            <person name="Deshpande S."/>
            <person name="Nolan M."/>
            <person name="Cheng J.F."/>
            <person name="Pitluck S."/>
            <person name="Liolios K."/>
            <person name="Pagani I."/>
            <person name="Mikhailova N."/>
            <person name="Ivanova N."/>
            <person name="Mavromatis K."/>
            <person name="Pati A."/>
            <person name="Tapia R."/>
            <person name="Han C."/>
            <person name="Goodwin L."/>
            <person name="Chen A."/>
            <person name="Palaniappan K."/>
            <person name="Land M."/>
            <person name="Hauser L."/>
            <person name="Chang Y.J."/>
            <person name="Jeffries C.D."/>
            <person name="Brambilla E.M."/>
            <person name="Kopitz M."/>
            <person name="Rohde M."/>
            <person name="Goker M."/>
            <person name="Tindall B.J."/>
            <person name="Detter J.C."/>
            <person name="Woyke T."/>
            <person name="Bristow J."/>
            <person name="Eisen J.A."/>
            <person name="Markowitz V."/>
            <person name="Hugenholtz P."/>
            <person name="Klenk H.P."/>
            <person name="Kyrpides N.C."/>
        </authorList>
    </citation>
    <scope>NUCLEOTIDE SEQUENCE [LARGE SCALE GENOMIC DNA]</scope>
    <source>
        <strain evidence="2">ATCC 43766 / DSM 16922 / JCM 21250 / NBRC 16016 / NCTC 11634 / CL345/78</strain>
    </source>
</reference>
<protein>
    <recommendedName>
        <fullName evidence="3">3-oxoacyl-ACP synthase</fullName>
    </recommendedName>
</protein>
<organism evidence="1 2">
    <name type="scientific">Weeksella virosa (strain ATCC 43766 / DSM 16922 / JCM 21250 / CCUG 30538 / CDC 9751 / IAM 14551 / NBRC 16016 / NCTC 11634 / CL345/78)</name>
    <dbReference type="NCBI Taxonomy" id="865938"/>
    <lineage>
        <taxon>Bacteria</taxon>
        <taxon>Pseudomonadati</taxon>
        <taxon>Bacteroidota</taxon>
        <taxon>Flavobacteriia</taxon>
        <taxon>Flavobacteriales</taxon>
        <taxon>Weeksellaceae</taxon>
        <taxon>Weeksella</taxon>
    </lineage>
</organism>
<dbReference type="OrthoDB" id="1071350at2"/>
<name>F0NZ46_WEEVC</name>
<reference evidence="2" key="2">
    <citation type="journal article" date="2011" name="Stand. Genomic Sci.">
        <title>Complete genome sequence of Weeksella virosa type strain (9751T).</title>
        <authorList>
            <person name="Lang E."/>
            <person name="Teshima H."/>
            <person name="Lucas S."/>
            <person name="Lapidus A."/>
            <person name="Hammon N."/>
            <person name="Deshpande S."/>
            <person name="Nolan M."/>
            <person name="Cheng J."/>
            <person name="Pitluck S."/>
            <person name="Liolios K."/>
            <person name="Pagani I."/>
            <person name="Mikhailova N."/>
            <person name="Ivanova N."/>
            <person name="Mavromatis K."/>
            <person name="Pati A."/>
            <person name="Tapia R."/>
            <person name="Han C."/>
            <person name="Goodwin L."/>
            <person name="Chen A."/>
            <person name="Palaniappan K."/>
            <person name="Land M."/>
            <person name="Hauser L."/>
            <person name="Chang Y."/>
            <person name="Jeffries C."/>
            <person name="Brambilla E."/>
            <person name="Kopitz M."/>
            <person name="Rohde M."/>
            <person name="Goker M."/>
            <person name="Tindall B."/>
            <person name="Detter J."/>
            <person name="Woyke T."/>
            <person name="Bristow J."/>
            <person name="Eisen J."/>
            <person name="Markowitz V."/>
            <person name="Hugenholtz P."/>
            <person name="Klenk H."/>
            <person name="Kyrpides N."/>
        </authorList>
    </citation>
    <scope>NUCLEOTIDE SEQUENCE [LARGE SCALE GENOMIC DNA]</scope>
    <source>
        <strain evidence="2">ATCC 43766 / DSM 16922 / JCM 21250 / NBRC 16016 / NCTC 11634 / CL345/78</strain>
    </source>
</reference>
<evidence type="ECO:0000313" key="1">
    <source>
        <dbReference type="EMBL" id="ADX68263.1"/>
    </source>
</evidence>
<sequence length="207" mass="24462">MGDKQLYIQDYVQILPNRIRQNDQIIFDKEDIGTFADFSKEIYKMLEISYPKFYKMDELSKIAILASEMIFIQNDSQDTALLFCNRTASLYTDSKHQKSISDQENYFPSPSVFVYTLPNVCVGEVSIRYQLQTESAFFVAEEMPFSLLENQTKYLLKTGKARQVLCAWIEYYQENYSAFVYLVSEEGKIPYQENYLKNRYKEISWKI</sequence>
<dbReference type="KEGG" id="wvi:Weevi_1563"/>
<dbReference type="eggNOG" id="COG0304">
    <property type="taxonomic scope" value="Bacteria"/>
</dbReference>
<dbReference type="AlphaFoldDB" id="F0NZ46"/>
<dbReference type="STRING" id="865938.Weevi_1563"/>
<proteinExistence type="predicted"/>
<evidence type="ECO:0008006" key="3">
    <source>
        <dbReference type="Google" id="ProtNLM"/>
    </source>
</evidence>
<dbReference type="RefSeq" id="WP_013598652.1">
    <property type="nucleotide sequence ID" value="NC_015144.1"/>
</dbReference>
<dbReference type="EMBL" id="CP002455">
    <property type="protein sequence ID" value="ADX68263.1"/>
    <property type="molecule type" value="Genomic_DNA"/>
</dbReference>